<dbReference type="PROSITE" id="PS50244">
    <property type="entry name" value="S5A_REDUCTASE"/>
    <property type="match status" value="1"/>
</dbReference>
<organism evidence="2 4">
    <name type="scientific">Plasmodiophora brassicae</name>
    <name type="common">Clubroot disease agent</name>
    <dbReference type="NCBI Taxonomy" id="37360"/>
    <lineage>
        <taxon>Eukaryota</taxon>
        <taxon>Sar</taxon>
        <taxon>Rhizaria</taxon>
        <taxon>Endomyxa</taxon>
        <taxon>Phytomyxea</taxon>
        <taxon>Plasmodiophorida</taxon>
        <taxon>Plasmodiophoridae</taxon>
        <taxon>Plasmodiophora</taxon>
    </lineage>
</organism>
<evidence type="ECO:0000313" key="4">
    <source>
        <dbReference type="Proteomes" id="UP000039324"/>
    </source>
</evidence>
<evidence type="ECO:0000313" key="2">
    <source>
        <dbReference type="EMBL" id="CEP03359.1"/>
    </source>
</evidence>
<feature type="transmembrane region" description="Helical" evidence="1">
    <location>
        <begin position="138"/>
        <end position="154"/>
    </location>
</feature>
<dbReference type="PANTHER" id="PTHR32251">
    <property type="entry name" value="3-OXO-5-ALPHA-STEROID 4-DEHYDROGENASE"/>
    <property type="match status" value="1"/>
</dbReference>
<feature type="transmembrane region" description="Helical" evidence="1">
    <location>
        <begin position="184"/>
        <end position="205"/>
    </location>
</feature>
<feature type="transmembrane region" description="Helical" evidence="1">
    <location>
        <begin position="6"/>
        <end position="28"/>
    </location>
</feature>
<dbReference type="OrthoDB" id="201504at2759"/>
<dbReference type="InterPro" id="IPR010721">
    <property type="entry name" value="UstE-like"/>
</dbReference>
<dbReference type="OMA" id="FQMLWVW"/>
<evidence type="ECO:0000313" key="3">
    <source>
        <dbReference type="EMBL" id="SPQ95597.1"/>
    </source>
</evidence>
<feature type="transmembrane region" description="Helical" evidence="1">
    <location>
        <begin position="63"/>
        <end position="82"/>
    </location>
</feature>
<feature type="transmembrane region" description="Helical" evidence="1">
    <location>
        <begin position="211"/>
        <end position="229"/>
    </location>
</feature>
<evidence type="ECO:0000256" key="1">
    <source>
        <dbReference type="SAM" id="Phobius"/>
    </source>
</evidence>
<keyword evidence="1" id="KW-0472">Membrane</keyword>
<sequence length="295" mass="33554">MAMAYTAPLVVSLLTTVVLQLSCFAIAFACQMDKITDLAGTSNFVVIAIGTLVAYSHYTARQIVLSTFVCIWGLRLGAFLLERVLRRGHDARFNDMRRDCGKFLGFWVAQIIWVWIVSLPVIFVNASPVNPGIGALDLFGWAIWLTGAIVEFWADQTKRDFREDDINRGLLRTGVWRWSRHPNYFGEICCWIGIFLSSSVTFVGWEFVSVLSPILTTTLLMFVSGIPLAEARYDARFGLQHFYIEYKKSTSPIIPFPPTVYKNFPDIVKKILFCELNRYSRVLNSQRSMHASVDH</sequence>
<reference evidence="3 5" key="2">
    <citation type="submission" date="2018-03" db="EMBL/GenBank/DDBJ databases">
        <authorList>
            <person name="Fogelqvist J."/>
        </authorList>
    </citation>
    <scope>NUCLEOTIDE SEQUENCE [LARGE SCALE GENOMIC DNA]</scope>
</reference>
<feature type="transmembrane region" description="Helical" evidence="1">
    <location>
        <begin position="103"/>
        <end position="126"/>
    </location>
</feature>
<dbReference type="Proteomes" id="UP000039324">
    <property type="component" value="Unassembled WGS sequence"/>
</dbReference>
<dbReference type="EMBL" id="OVEO01000004">
    <property type="protein sequence ID" value="SPQ95597.1"/>
    <property type="molecule type" value="Genomic_DNA"/>
</dbReference>
<dbReference type="Pfam" id="PF06966">
    <property type="entry name" value="DUF1295"/>
    <property type="match status" value="1"/>
</dbReference>
<dbReference type="AlphaFoldDB" id="A0A0G4J7L6"/>
<protein>
    <submittedName>
        <fullName evidence="2">Uncharacterized protein</fullName>
    </submittedName>
</protein>
<dbReference type="PANTHER" id="PTHR32251:SF15">
    <property type="entry name" value="3-OXO-5-ALPHA-STEROID 4-DEHYDROGENASE (DUF1295)"/>
    <property type="match status" value="1"/>
</dbReference>
<reference evidence="2 4" key="1">
    <citation type="submission" date="2015-02" db="EMBL/GenBank/DDBJ databases">
        <authorList>
            <person name="Chooi Y.-H."/>
        </authorList>
    </citation>
    <scope>NUCLEOTIDE SEQUENCE [LARGE SCALE GENOMIC DNA]</scope>
    <source>
        <strain evidence="2">E3</strain>
    </source>
</reference>
<keyword evidence="4" id="KW-1185">Reference proteome</keyword>
<dbReference type="EMBL" id="CDSF01000144">
    <property type="protein sequence ID" value="CEP03359.1"/>
    <property type="molecule type" value="Genomic_DNA"/>
</dbReference>
<geneLocation type="mitochondrion" evidence="3"/>
<keyword evidence="1" id="KW-0812">Transmembrane</keyword>
<keyword evidence="1" id="KW-1133">Transmembrane helix</keyword>
<evidence type="ECO:0000313" key="5">
    <source>
        <dbReference type="Proteomes" id="UP000290189"/>
    </source>
</evidence>
<name>A0A0G4J7L6_PLABS</name>
<feature type="transmembrane region" description="Helical" evidence="1">
    <location>
        <begin position="35"/>
        <end position="57"/>
    </location>
</feature>
<dbReference type="Proteomes" id="UP000290189">
    <property type="component" value="Unassembled WGS sequence"/>
</dbReference>
<dbReference type="Gene3D" id="1.20.120.1630">
    <property type="match status" value="1"/>
</dbReference>
<proteinExistence type="predicted"/>
<keyword evidence="3" id="KW-0496">Mitochondrion</keyword>
<accession>A0A0G4J7L6</accession>
<gene>
    <name evidence="2" type="ORF">PBRA_003119</name>
    <name evidence="3" type="ORF">PLBR_LOCUS2812</name>
</gene>
<dbReference type="GO" id="GO:0016020">
    <property type="term" value="C:membrane"/>
    <property type="evidence" value="ECO:0007669"/>
    <property type="project" value="TreeGrafter"/>
</dbReference>